<evidence type="ECO:0000313" key="2">
    <source>
        <dbReference type="Proteomes" id="UP001218231"/>
    </source>
</evidence>
<geneLocation type="plasmid" evidence="1 2">
    <name>unnamed1</name>
</geneLocation>
<sequence>MSQGSPILAAHPDAAAIARHESALSRWDNEGGAIARPAIRLPADIPELTNAELVHLRIRVIALENLLIAVLARAPDGQLELARDMAAHIAPRPGSTHHPLTEHAAQRMRDLLARARHYTDTDIP</sequence>
<protein>
    <submittedName>
        <fullName evidence="1">Uncharacterized protein</fullName>
    </submittedName>
</protein>
<gene>
    <name evidence="1" type="ORF">PQ457_18430</name>
</gene>
<name>A0ABY7U5E5_9SPHN</name>
<dbReference type="Proteomes" id="UP001218231">
    <property type="component" value="Plasmid unnamed1"/>
</dbReference>
<dbReference type="EMBL" id="CP117418">
    <property type="protein sequence ID" value="WCT80036.1"/>
    <property type="molecule type" value="Genomic_DNA"/>
</dbReference>
<evidence type="ECO:0000313" key="1">
    <source>
        <dbReference type="EMBL" id="WCT80036.1"/>
    </source>
</evidence>
<reference evidence="1 2" key="1">
    <citation type="submission" date="2023-02" db="EMBL/GenBank/DDBJ databases">
        <title>Genome sequence of Novosphingobium humi KACC 19094.</title>
        <authorList>
            <person name="Kim S."/>
            <person name="Heo J."/>
            <person name="Kwon S.-W."/>
        </authorList>
    </citation>
    <scope>NUCLEOTIDE SEQUENCE [LARGE SCALE GENOMIC DNA]</scope>
    <source>
        <strain evidence="1 2">KACC 19094</strain>
        <plasmid evidence="1 2">unnamed1</plasmid>
    </source>
</reference>
<dbReference type="RefSeq" id="WP_273620308.1">
    <property type="nucleotide sequence ID" value="NZ_CP117418.1"/>
</dbReference>
<keyword evidence="1" id="KW-0614">Plasmid</keyword>
<keyword evidence="2" id="KW-1185">Reference proteome</keyword>
<organism evidence="1 2">
    <name type="scientific">Novosphingobium humi</name>
    <dbReference type="NCBI Taxonomy" id="2282397"/>
    <lineage>
        <taxon>Bacteria</taxon>
        <taxon>Pseudomonadati</taxon>
        <taxon>Pseudomonadota</taxon>
        <taxon>Alphaproteobacteria</taxon>
        <taxon>Sphingomonadales</taxon>
        <taxon>Sphingomonadaceae</taxon>
        <taxon>Novosphingobium</taxon>
    </lineage>
</organism>
<accession>A0ABY7U5E5</accession>
<proteinExistence type="predicted"/>